<dbReference type="Proteomes" id="UP001608902">
    <property type="component" value="Unassembled WGS sequence"/>
</dbReference>
<feature type="compositionally biased region" description="Polar residues" evidence="1">
    <location>
        <begin position="1"/>
        <end position="20"/>
    </location>
</feature>
<evidence type="ECO:0000313" key="2">
    <source>
        <dbReference type="EMBL" id="MFH4979116.1"/>
    </source>
</evidence>
<organism evidence="2 3">
    <name type="scientific">Gnathostoma spinigerum</name>
    <dbReference type="NCBI Taxonomy" id="75299"/>
    <lineage>
        <taxon>Eukaryota</taxon>
        <taxon>Metazoa</taxon>
        <taxon>Ecdysozoa</taxon>
        <taxon>Nematoda</taxon>
        <taxon>Chromadorea</taxon>
        <taxon>Rhabditida</taxon>
        <taxon>Spirurina</taxon>
        <taxon>Gnathostomatomorpha</taxon>
        <taxon>Gnathostomatoidea</taxon>
        <taxon>Gnathostomatidae</taxon>
        <taxon>Gnathostoma</taxon>
    </lineage>
</organism>
<evidence type="ECO:0000256" key="1">
    <source>
        <dbReference type="SAM" id="MobiDB-lite"/>
    </source>
</evidence>
<reference evidence="2 3" key="1">
    <citation type="submission" date="2024-08" db="EMBL/GenBank/DDBJ databases">
        <title>Gnathostoma spinigerum genome.</title>
        <authorList>
            <person name="Gonzalez-Bertolin B."/>
            <person name="Monzon S."/>
            <person name="Zaballos A."/>
            <person name="Jimenez P."/>
            <person name="Dekumyoy P."/>
            <person name="Varona S."/>
            <person name="Cuesta I."/>
            <person name="Sumanam S."/>
            <person name="Adisakwattana P."/>
            <person name="Gasser R.B."/>
            <person name="Hernandez-Gonzalez A."/>
            <person name="Young N.D."/>
            <person name="Perteguer M.J."/>
        </authorList>
    </citation>
    <scope>NUCLEOTIDE SEQUENCE [LARGE SCALE GENOMIC DNA]</scope>
    <source>
        <strain evidence="2">AL3</strain>
        <tissue evidence="2">Liver</tissue>
    </source>
</reference>
<dbReference type="EMBL" id="JBGFUD010003865">
    <property type="protein sequence ID" value="MFH4979116.1"/>
    <property type="molecule type" value="Genomic_DNA"/>
</dbReference>
<dbReference type="AlphaFoldDB" id="A0ABD6EHB5"/>
<sequence length="109" mass="12090">MNSSASSTQSVSPRNHNGAITSDDLLDCFVSRYGNRQLMIARSCSELTPQSEVCHVHHTHRTITHRDSMPPWRELPLIGNCKNCSGPYNCNCCVHCNHGILVYVPVGSH</sequence>
<feature type="region of interest" description="Disordered" evidence="1">
    <location>
        <begin position="1"/>
        <end position="21"/>
    </location>
</feature>
<comment type="caution">
    <text evidence="2">The sequence shown here is derived from an EMBL/GenBank/DDBJ whole genome shotgun (WGS) entry which is preliminary data.</text>
</comment>
<name>A0ABD6EHB5_9BILA</name>
<evidence type="ECO:0000313" key="3">
    <source>
        <dbReference type="Proteomes" id="UP001608902"/>
    </source>
</evidence>
<gene>
    <name evidence="2" type="ORF">AB6A40_005825</name>
</gene>
<protein>
    <submittedName>
        <fullName evidence="2">Uncharacterized protein</fullName>
    </submittedName>
</protein>
<proteinExistence type="predicted"/>
<accession>A0ABD6EHB5</accession>
<keyword evidence="3" id="KW-1185">Reference proteome</keyword>